<name>A0A849K369_9MICO</name>
<evidence type="ECO:0000313" key="2">
    <source>
        <dbReference type="EMBL" id="NNU27231.1"/>
    </source>
</evidence>
<dbReference type="Pfam" id="PF00903">
    <property type="entry name" value="Glyoxalase"/>
    <property type="match status" value="1"/>
</dbReference>
<dbReference type="RefSeq" id="WP_171246725.1">
    <property type="nucleotide sequence ID" value="NZ_JABFAJ010000011.1"/>
</dbReference>
<proteinExistence type="predicted"/>
<evidence type="ECO:0000313" key="3">
    <source>
        <dbReference type="Proteomes" id="UP000557204"/>
    </source>
</evidence>
<dbReference type="PANTHER" id="PTHR34109:SF1">
    <property type="entry name" value="VOC DOMAIN-CONTAINING PROTEIN"/>
    <property type="match status" value="1"/>
</dbReference>
<dbReference type="Gene3D" id="3.30.720.110">
    <property type="match status" value="1"/>
</dbReference>
<feature type="domain" description="VOC" evidence="1">
    <location>
        <begin position="1"/>
        <end position="122"/>
    </location>
</feature>
<keyword evidence="3" id="KW-1185">Reference proteome</keyword>
<organism evidence="2 3">
    <name type="scientific">Isoptericola sediminis</name>
    <dbReference type="NCBI Taxonomy" id="2733572"/>
    <lineage>
        <taxon>Bacteria</taxon>
        <taxon>Bacillati</taxon>
        <taxon>Actinomycetota</taxon>
        <taxon>Actinomycetes</taxon>
        <taxon>Micrococcales</taxon>
        <taxon>Promicromonosporaceae</taxon>
        <taxon>Isoptericola</taxon>
    </lineage>
</organism>
<dbReference type="InterPro" id="IPR037523">
    <property type="entry name" value="VOC_core"/>
</dbReference>
<dbReference type="InterPro" id="IPR004360">
    <property type="entry name" value="Glyas_Fos-R_dOase_dom"/>
</dbReference>
<sequence length="128" mass="13537">MSSALYLSYTDAPAGIAWLEHLGFRTVARQDDADGGVVHSELVRDGVVLMVATADADYGRLPVRGFSVGQGLYLVSDDVDALAERAVEAGGTLLVAPEDTGWGSRRARVLDPEGHEWSFGTYAPGAEA</sequence>
<dbReference type="SUPFAM" id="SSF54593">
    <property type="entry name" value="Glyoxalase/Bleomycin resistance protein/Dihydroxybiphenyl dioxygenase"/>
    <property type="match status" value="1"/>
</dbReference>
<evidence type="ECO:0000259" key="1">
    <source>
        <dbReference type="PROSITE" id="PS51819"/>
    </source>
</evidence>
<dbReference type="EMBL" id="JABFAJ010000011">
    <property type="protein sequence ID" value="NNU27231.1"/>
    <property type="molecule type" value="Genomic_DNA"/>
</dbReference>
<dbReference type="PROSITE" id="PS51819">
    <property type="entry name" value="VOC"/>
    <property type="match status" value="1"/>
</dbReference>
<comment type="caution">
    <text evidence="2">The sequence shown here is derived from an EMBL/GenBank/DDBJ whole genome shotgun (WGS) entry which is preliminary data.</text>
</comment>
<accession>A0A849K369</accession>
<dbReference type="Proteomes" id="UP000557204">
    <property type="component" value="Unassembled WGS sequence"/>
</dbReference>
<dbReference type="InterPro" id="IPR029068">
    <property type="entry name" value="Glyas_Bleomycin-R_OHBP_Dase"/>
</dbReference>
<protein>
    <submittedName>
        <fullName evidence="2">Bleomycin resistance protein</fullName>
    </submittedName>
</protein>
<dbReference type="PANTHER" id="PTHR34109">
    <property type="entry name" value="BNAUNNG04460D PROTEIN-RELATED"/>
    <property type="match status" value="1"/>
</dbReference>
<reference evidence="2 3" key="1">
    <citation type="submission" date="2020-05" db="EMBL/GenBank/DDBJ databases">
        <title>Genome sequence of Isoptericola sp. JC619 isolated from Chilika lagoon, India.</title>
        <authorList>
            <person name="Kumar D."/>
            <person name="Appam K."/>
            <person name="Gandham S."/>
            <person name="Uppada J."/>
            <person name="Sasikala C."/>
            <person name="Venkata Ramana C."/>
        </authorList>
    </citation>
    <scope>NUCLEOTIDE SEQUENCE [LARGE SCALE GENOMIC DNA]</scope>
    <source>
        <strain evidence="2 3">JC619</strain>
    </source>
</reference>
<gene>
    <name evidence="2" type="ORF">HLI28_06710</name>
</gene>
<dbReference type="AlphaFoldDB" id="A0A849K369"/>
<dbReference type="Gene3D" id="3.30.720.120">
    <property type="match status" value="1"/>
</dbReference>